<comment type="caution">
    <text evidence="1">The sequence shown here is derived from an EMBL/GenBank/DDBJ whole genome shotgun (WGS) entry which is preliminary data.</text>
</comment>
<name>A0ABQ8PDI1_9CRYT</name>
<protein>
    <submittedName>
        <fullName evidence="1">Uncharacterized protein</fullName>
    </submittedName>
</protein>
<sequence>MQTSYSVNKEKQSEGPAGVYEVGEVVPVDEEDVKKANGDVGHWLFEVYGNGDDGEGCDFVDVAEDLADPFCDAVVDHQLVIGKVANNARDWNDFYYRIAC</sequence>
<accession>A0ABQ8PDI1</accession>
<evidence type="ECO:0000313" key="1">
    <source>
        <dbReference type="EMBL" id="KAJ1614815.1"/>
    </source>
</evidence>
<dbReference type="Proteomes" id="UP001071777">
    <property type="component" value="Unassembled WGS sequence"/>
</dbReference>
<dbReference type="EMBL" id="JAPCXB010000016">
    <property type="protein sequence ID" value="KAJ1614815.1"/>
    <property type="molecule type" value="Genomic_DNA"/>
</dbReference>
<gene>
    <name evidence="1" type="ORF">OJ252_485</name>
</gene>
<organism evidence="1 2">
    <name type="scientific">Cryptosporidium canis</name>
    <dbReference type="NCBI Taxonomy" id="195482"/>
    <lineage>
        <taxon>Eukaryota</taxon>
        <taxon>Sar</taxon>
        <taxon>Alveolata</taxon>
        <taxon>Apicomplexa</taxon>
        <taxon>Conoidasida</taxon>
        <taxon>Coccidia</taxon>
        <taxon>Eucoccidiorida</taxon>
        <taxon>Eimeriorina</taxon>
        <taxon>Cryptosporidiidae</taxon>
        <taxon>Cryptosporidium</taxon>
    </lineage>
</organism>
<reference evidence="1" key="1">
    <citation type="submission" date="2022-10" db="EMBL/GenBank/DDBJ databases">
        <title>Adaptive evolution leads to modifications in subtelomeric GC content in a zoonotic Cryptosporidium species.</title>
        <authorList>
            <person name="Li J."/>
            <person name="Feng Y."/>
            <person name="Xiao L."/>
        </authorList>
    </citation>
    <scope>NUCLEOTIDE SEQUENCE</scope>
    <source>
        <strain evidence="1">25894</strain>
    </source>
</reference>
<keyword evidence="2" id="KW-1185">Reference proteome</keyword>
<proteinExistence type="predicted"/>
<evidence type="ECO:0000313" key="2">
    <source>
        <dbReference type="Proteomes" id="UP001071777"/>
    </source>
</evidence>